<organism evidence="1 2">
    <name type="scientific">Caerostris darwini</name>
    <dbReference type="NCBI Taxonomy" id="1538125"/>
    <lineage>
        <taxon>Eukaryota</taxon>
        <taxon>Metazoa</taxon>
        <taxon>Ecdysozoa</taxon>
        <taxon>Arthropoda</taxon>
        <taxon>Chelicerata</taxon>
        <taxon>Arachnida</taxon>
        <taxon>Araneae</taxon>
        <taxon>Araneomorphae</taxon>
        <taxon>Entelegynae</taxon>
        <taxon>Araneoidea</taxon>
        <taxon>Araneidae</taxon>
        <taxon>Caerostris</taxon>
    </lineage>
</organism>
<name>A0AAV4TDF5_9ARAC</name>
<gene>
    <name evidence="1" type="ORF">CDAR_603011</name>
</gene>
<dbReference type="Proteomes" id="UP001054837">
    <property type="component" value="Unassembled WGS sequence"/>
</dbReference>
<sequence>MYAVKHATIFEAYKYYRHESHSNPSGWLVTSVFYPVTSRSIEATDLVHLANLLHMQNSNKTRVSMKFMHKFQLVAGVAKVGGPFPAENGPSF</sequence>
<evidence type="ECO:0000313" key="1">
    <source>
        <dbReference type="EMBL" id="GIY44295.1"/>
    </source>
</evidence>
<evidence type="ECO:0000313" key="2">
    <source>
        <dbReference type="Proteomes" id="UP001054837"/>
    </source>
</evidence>
<dbReference type="AlphaFoldDB" id="A0AAV4TDF5"/>
<protein>
    <submittedName>
        <fullName evidence="1">Uncharacterized protein</fullName>
    </submittedName>
</protein>
<accession>A0AAV4TDF5</accession>
<dbReference type="EMBL" id="BPLQ01009494">
    <property type="protein sequence ID" value="GIY44295.1"/>
    <property type="molecule type" value="Genomic_DNA"/>
</dbReference>
<comment type="caution">
    <text evidence="1">The sequence shown here is derived from an EMBL/GenBank/DDBJ whole genome shotgun (WGS) entry which is preliminary data.</text>
</comment>
<reference evidence="1 2" key="1">
    <citation type="submission" date="2021-06" db="EMBL/GenBank/DDBJ databases">
        <title>Caerostris darwini draft genome.</title>
        <authorList>
            <person name="Kono N."/>
            <person name="Arakawa K."/>
        </authorList>
    </citation>
    <scope>NUCLEOTIDE SEQUENCE [LARGE SCALE GENOMIC DNA]</scope>
</reference>
<proteinExistence type="predicted"/>
<keyword evidence="2" id="KW-1185">Reference proteome</keyword>